<gene>
    <name evidence="2" type="ORF">NKR23_g7070</name>
</gene>
<sequence length="335" mass="35277">MGRSKNRGHRVPRASREDRDGDSAMTDALGALPSHLRTSTRAAKKQQSRDGSTTGTSRSHQAARAGKHRNTSSLRGPATSTASAANGPRSARHNTIAAATPPPSSHSKRGRSRHLLPTHAPSLPSPSSPPHHPPPSPGRASLSYSDYAAARRADLLLHDTLARLAEQQGAALRAWADSVGLATERMEWQREAERVVPEGMRRGSAVRREVYDEVCRSVFDDGVLAGGAYVLGRVVAAPPAAAAPGGPAMGGGYGAQGGQDMSQMAAAGWNGVADPSCQRAAAPGHLPPVQQYSQVSGQETQLPPAQLAQQIQQQQANGNPMFNTYRQSEVVEGIE</sequence>
<dbReference type="AlphaFoldDB" id="A0AA38RJ11"/>
<feature type="compositionally biased region" description="Low complexity" evidence="1">
    <location>
        <begin position="49"/>
        <end position="59"/>
    </location>
</feature>
<evidence type="ECO:0000313" key="2">
    <source>
        <dbReference type="EMBL" id="KAJ9142646.1"/>
    </source>
</evidence>
<keyword evidence="3" id="KW-1185">Reference proteome</keyword>
<feature type="region of interest" description="Disordered" evidence="1">
    <location>
        <begin position="282"/>
        <end position="305"/>
    </location>
</feature>
<proteinExistence type="predicted"/>
<dbReference type="EMBL" id="JANBVO010000021">
    <property type="protein sequence ID" value="KAJ9142646.1"/>
    <property type="molecule type" value="Genomic_DNA"/>
</dbReference>
<evidence type="ECO:0000313" key="3">
    <source>
        <dbReference type="Proteomes" id="UP001174694"/>
    </source>
</evidence>
<feature type="compositionally biased region" description="Polar residues" evidence="1">
    <location>
        <begin position="71"/>
        <end position="84"/>
    </location>
</feature>
<name>A0AA38RJ11_9PEZI</name>
<protein>
    <submittedName>
        <fullName evidence="2">Uncharacterized protein</fullName>
    </submittedName>
</protein>
<reference evidence="2" key="1">
    <citation type="submission" date="2022-07" db="EMBL/GenBank/DDBJ databases">
        <title>Fungi with potential for degradation of polypropylene.</title>
        <authorList>
            <person name="Gostincar C."/>
        </authorList>
    </citation>
    <scope>NUCLEOTIDE SEQUENCE</scope>
    <source>
        <strain evidence="2">EXF-13308</strain>
    </source>
</reference>
<dbReference type="Proteomes" id="UP001174694">
    <property type="component" value="Unassembled WGS sequence"/>
</dbReference>
<organism evidence="2 3">
    <name type="scientific">Pleurostoma richardsiae</name>
    <dbReference type="NCBI Taxonomy" id="41990"/>
    <lineage>
        <taxon>Eukaryota</taxon>
        <taxon>Fungi</taxon>
        <taxon>Dikarya</taxon>
        <taxon>Ascomycota</taxon>
        <taxon>Pezizomycotina</taxon>
        <taxon>Sordariomycetes</taxon>
        <taxon>Sordariomycetidae</taxon>
        <taxon>Calosphaeriales</taxon>
        <taxon>Pleurostomataceae</taxon>
        <taxon>Pleurostoma</taxon>
    </lineage>
</organism>
<accession>A0AA38RJ11</accession>
<feature type="compositionally biased region" description="Pro residues" evidence="1">
    <location>
        <begin position="123"/>
        <end position="137"/>
    </location>
</feature>
<comment type="caution">
    <text evidence="2">The sequence shown here is derived from an EMBL/GenBank/DDBJ whole genome shotgun (WGS) entry which is preliminary data.</text>
</comment>
<feature type="compositionally biased region" description="Basic residues" evidence="1">
    <location>
        <begin position="1"/>
        <end position="13"/>
    </location>
</feature>
<feature type="region of interest" description="Disordered" evidence="1">
    <location>
        <begin position="1"/>
        <end position="142"/>
    </location>
</feature>
<feature type="compositionally biased region" description="Polar residues" evidence="1">
    <location>
        <begin position="290"/>
        <end position="300"/>
    </location>
</feature>
<evidence type="ECO:0000256" key="1">
    <source>
        <dbReference type="SAM" id="MobiDB-lite"/>
    </source>
</evidence>
<feature type="compositionally biased region" description="Basic residues" evidence="1">
    <location>
        <begin position="106"/>
        <end position="116"/>
    </location>
</feature>